<evidence type="ECO:0000313" key="2">
    <source>
        <dbReference type="Proteomes" id="UP000002772"/>
    </source>
</evidence>
<reference evidence="2" key="1">
    <citation type="journal article" date="2011" name="Stand. Genomic Sci.">
        <title>Non-contiguous finished genome sequence of the opportunistic oral pathogen Prevotella multisaccharivorax type strain (PPPA20).</title>
        <authorList>
            <person name="Pati A."/>
            <person name="Gronow S."/>
            <person name="Lu M."/>
            <person name="Lapidus A."/>
            <person name="Nolan M."/>
            <person name="Lucas S."/>
            <person name="Hammon N."/>
            <person name="Deshpande S."/>
            <person name="Cheng J.F."/>
            <person name="Tapia R."/>
            <person name="Han C."/>
            <person name="Goodwin L."/>
            <person name="Pitluck S."/>
            <person name="Liolios K."/>
            <person name="Pagani I."/>
            <person name="Mavromatis K."/>
            <person name="Mikhailova N."/>
            <person name="Huntemann M."/>
            <person name="Chen A."/>
            <person name="Palaniappan K."/>
            <person name="Land M."/>
            <person name="Hauser L."/>
            <person name="Detter J.C."/>
            <person name="Brambilla E.M."/>
            <person name="Rohde M."/>
            <person name="Goker M."/>
            <person name="Woyke T."/>
            <person name="Bristow J."/>
            <person name="Eisen J.A."/>
            <person name="Markowitz V."/>
            <person name="Hugenholtz P."/>
            <person name="Kyrpides N.C."/>
            <person name="Klenk H.P."/>
            <person name="Ivanova N."/>
        </authorList>
    </citation>
    <scope>NUCLEOTIDE SEQUENCE [LARGE SCALE GENOMIC DNA]</scope>
    <source>
        <strain evidence="2">DSM 17128</strain>
    </source>
</reference>
<dbReference type="SUPFAM" id="SSF53474">
    <property type="entry name" value="alpha/beta-Hydrolases"/>
    <property type="match status" value="1"/>
</dbReference>
<protein>
    <recommendedName>
        <fullName evidence="3">Peptidase S9 prolyl oligopeptidase catalytic domain-containing protein</fullName>
    </recommendedName>
</protein>
<dbReference type="EMBL" id="GL945017">
    <property type="protein sequence ID" value="EGN56153.1"/>
    <property type="molecule type" value="Genomic_DNA"/>
</dbReference>
<proteinExistence type="predicted"/>
<dbReference type="STRING" id="688246.Premu_0680"/>
<dbReference type="HOGENOM" id="CLU_1625576_0_0_10"/>
<dbReference type="AlphaFoldDB" id="F8N672"/>
<name>F8N672_9BACT</name>
<dbReference type="Gene3D" id="3.40.50.1820">
    <property type="entry name" value="alpha/beta hydrolase"/>
    <property type="match status" value="1"/>
</dbReference>
<keyword evidence="2" id="KW-1185">Reference proteome</keyword>
<dbReference type="Proteomes" id="UP000002772">
    <property type="component" value="Unassembled WGS sequence"/>
</dbReference>
<accession>F8N672</accession>
<organism evidence="1 2">
    <name type="scientific">Hallella multisaccharivorax DSM 17128</name>
    <dbReference type="NCBI Taxonomy" id="688246"/>
    <lineage>
        <taxon>Bacteria</taxon>
        <taxon>Pseudomonadati</taxon>
        <taxon>Bacteroidota</taxon>
        <taxon>Bacteroidia</taxon>
        <taxon>Bacteroidales</taxon>
        <taxon>Prevotellaceae</taxon>
        <taxon>Hallella</taxon>
    </lineage>
</organism>
<evidence type="ECO:0008006" key="3">
    <source>
        <dbReference type="Google" id="ProtNLM"/>
    </source>
</evidence>
<sequence length="163" mass="18128">MPDARKDQIAAMRDVVSQKDFNADKHRLPYLEWFDAPVKALRNGSCMILISGGGYYNPAYVLSDGANGENAAGGNDDRDVINPEFSFDLKTAPTLFLHGDADGYAAMGAVKCWEKMRAIGMQGELHTLALRKHCFQYEAAAGTGSYTYLDRIWDFLTEKKINH</sequence>
<gene>
    <name evidence="1" type="ORF">Premu_0680</name>
</gene>
<dbReference type="OrthoDB" id="9777975at2"/>
<dbReference type="InterPro" id="IPR029058">
    <property type="entry name" value="AB_hydrolase_fold"/>
</dbReference>
<evidence type="ECO:0000313" key="1">
    <source>
        <dbReference type="EMBL" id="EGN56153.1"/>
    </source>
</evidence>
<dbReference type="RefSeq" id="WP_007573113.1">
    <property type="nucleotide sequence ID" value="NZ_BPTS01000001.1"/>
</dbReference>